<dbReference type="FunFam" id="4.10.950.10:FF:000002">
    <property type="entry name" value="60S ribosomal protein L2"/>
    <property type="match status" value="1"/>
</dbReference>
<organism evidence="7 8">
    <name type="scientific">Lotharella oceanica</name>
    <dbReference type="NCBI Taxonomy" id="641309"/>
    <lineage>
        <taxon>Eukaryota</taxon>
        <taxon>Sar</taxon>
        <taxon>Rhizaria</taxon>
        <taxon>Cercozoa</taxon>
        <taxon>Chlorarachniophyceae</taxon>
        <taxon>Lotharella</taxon>
    </lineage>
</organism>
<evidence type="ECO:0000256" key="1">
    <source>
        <dbReference type="ARBA" id="ARBA00005636"/>
    </source>
</evidence>
<reference evidence="7 8" key="1">
    <citation type="journal article" date="2014" name="BMC Genomics">
        <title>Nucleomorph and plastid genome sequences of the chlorarachniophyte Lotharella oceanica: convergent reductive evolution and frequent recombination in nucleomorph-bearing algae.</title>
        <authorList>
            <person name="Tanifuji G."/>
            <person name="Onodera N.T."/>
            <person name="Brown M.W."/>
            <person name="Curtis B.A."/>
            <person name="Roger A.J."/>
            <person name="Ka-Shu Wong G."/>
            <person name="Melkonian M."/>
            <person name="Archibald J.M."/>
        </authorList>
    </citation>
    <scope>NUCLEOTIDE SEQUENCE [LARGE SCALE GENOMIC DNA]</scope>
    <source>
        <strain evidence="7 8">CCMP622</strain>
    </source>
</reference>
<feature type="region of interest" description="Disordered" evidence="4">
    <location>
        <begin position="204"/>
        <end position="230"/>
    </location>
</feature>
<proteinExistence type="inferred from homology"/>
<dbReference type="InterPro" id="IPR014722">
    <property type="entry name" value="Rib_uL2_dom2"/>
</dbReference>
<dbReference type="Proteomes" id="UP000243670">
    <property type="component" value="Nucleomorph 3"/>
</dbReference>
<dbReference type="InterPro" id="IPR022671">
    <property type="entry name" value="Ribosomal_uL2_CS"/>
</dbReference>
<sequence length="258" mass="28596">MGKILRCQRKGKGSIFKMNLRKNSGSPKYIALNKNERKKNFKGIVTKFLFDRICHRPNLKIKINAPYFKISYYELFIAVEGLYTGKAIFCGLKSKVNLGNVLPIKKIPLGSTICSVEEKNGDCGVIARSSGTFCILITVLYSKKIAKIKLPSKNLKIINFNCRATIGMVAGSGRTKKPLLKAGCKFYNMSKRKKKFPRVRGVATNPVDHPHGGGNHQHIGHSSTVSRRSPPGQKIGLIAAKRTGVKGHRILYSVRGKL</sequence>
<dbReference type="SMART" id="SM01383">
    <property type="entry name" value="Ribosomal_L2"/>
    <property type="match status" value="1"/>
</dbReference>
<dbReference type="PIRSF" id="PIRSF002158">
    <property type="entry name" value="Ribosomal_L2"/>
    <property type="match status" value="1"/>
</dbReference>
<evidence type="ECO:0000259" key="5">
    <source>
        <dbReference type="SMART" id="SM01382"/>
    </source>
</evidence>
<dbReference type="PANTHER" id="PTHR13691:SF16">
    <property type="entry name" value="LARGE RIBOSOMAL SUBUNIT PROTEIN UL2"/>
    <property type="match status" value="1"/>
</dbReference>
<accession>A0A060D7V0</accession>
<keyword evidence="7" id="KW-0542">Nucleomorph</keyword>
<dbReference type="EMBL" id="CP006629">
    <property type="protein sequence ID" value="AIB10031.1"/>
    <property type="molecule type" value="Genomic_DNA"/>
</dbReference>
<dbReference type="SMART" id="SM01382">
    <property type="entry name" value="Ribosomal_L2_C"/>
    <property type="match status" value="1"/>
</dbReference>
<dbReference type="PANTHER" id="PTHR13691">
    <property type="entry name" value="RIBOSOMAL PROTEIN L2"/>
    <property type="match status" value="1"/>
</dbReference>
<geneLocation type="nucleomorph" evidence="7"/>
<dbReference type="GO" id="GO:0003723">
    <property type="term" value="F:RNA binding"/>
    <property type="evidence" value="ECO:0007669"/>
    <property type="project" value="TreeGrafter"/>
</dbReference>
<dbReference type="Gene3D" id="2.40.50.140">
    <property type="entry name" value="Nucleic acid-binding proteins"/>
    <property type="match status" value="1"/>
</dbReference>
<dbReference type="InterPro" id="IPR012340">
    <property type="entry name" value="NA-bd_OB-fold"/>
</dbReference>
<dbReference type="InterPro" id="IPR002171">
    <property type="entry name" value="Ribosomal_uL2"/>
</dbReference>
<dbReference type="GO" id="GO:0003735">
    <property type="term" value="F:structural constituent of ribosome"/>
    <property type="evidence" value="ECO:0007669"/>
    <property type="project" value="InterPro"/>
</dbReference>
<feature type="domain" description="Large ribosomal subunit protein uL2 C-terminal" evidence="5">
    <location>
        <begin position="96"/>
        <end position="231"/>
    </location>
</feature>
<dbReference type="InterPro" id="IPR014726">
    <property type="entry name" value="Ribosomal_uL2_dom3"/>
</dbReference>
<dbReference type="InterPro" id="IPR022666">
    <property type="entry name" value="Ribosomal_uL2_RNA-bd_dom"/>
</dbReference>
<keyword evidence="3" id="KW-0687">Ribonucleoprotein</keyword>
<dbReference type="Pfam" id="PF03947">
    <property type="entry name" value="Ribosomal_L2_C"/>
    <property type="match status" value="1"/>
</dbReference>
<dbReference type="SUPFAM" id="SSF50104">
    <property type="entry name" value="Translation proteins SH3-like domain"/>
    <property type="match status" value="1"/>
</dbReference>
<dbReference type="Gene3D" id="2.30.30.30">
    <property type="match status" value="1"/>
</dbReference>
<evidence type="ECO:0000313" key="7">
    <source>
        <dbReference type="EMBL" id="AIB10031.1"/>
    </source>
</evidence>
<evidence type="ECO:0000256" key="4">
    <source>
        <dbReference type="SAM" id="MobiDB-lite"/>
    </source>
</evidence>
<dbReference type="AlphaFoldDB" id="A0A060D7V0"/>
<protein>
    <submittedName>
        <fullName evidence="7">60S ribosomal protein L8</fullName>
    </submittedName>
</protein>
<name>A0A060D7V0_9EUKA</name>
<feature type="domain" description="Large ribosomal subunit protein uL2 RNA-binding" evidence="6">
    <location>
        <begin position="11"/>
        <end position="90"/>
    </location>
</feature>
<evidence type="ECO:0000256" key="3">
    <source>
        <dbReference type="ARBA" id="ARBA00023274"/>
    </source>
</evidence>
<dbReference type="Gene3D" id="4.10.950.10">
    <property type="entry name" value="Ribosomal protein L2, domain 3"/>
    <property type="match status" value="1"/>
</dbReference>
<dbReference type="GO" id="GO:0022625">
    <property type="term" value="C:cytosolic large ribosomal subunit"/>
    <property type="evidence" value="ECO:0007669"/>
    <property type="project" value="TreeGrafter"/>
</dbReference>
<dbReference type="InterPro" id="IPR008991">
    <property type="entry name" value="Translation_prot_SH3-like_sf"/>
</dbReference>
<gene>
    <name evidence="7" type="primary">rpl8</name>
    <name evidence="7" type="ORF">M951_chr3129</name>
</gene>
<dbReference type="InterPro" id="IPR022669">
    <property type="entry name" value="Ribosomal_uL2_C"/>
</dbReference>
<comment type="similarity">
    <text evidence="1">Belongs to the universal ribosomal protein uL2 family.</text>
</comment>
<dbReference type="GO" id="GO:0002181">
    <property type="term" value="P:cytoplasmic translation"/>
    <property type="evidence" value="ECO:0007669"/>
    <property type="project" value="TreeGrafter"/>
</dbReference>
<keyword evidence="2 7" id="KW-0689">Ribosomal protein</keyword>
<evidence type="ECO:0000313" key="8">
    <source>
        <dbReference type="Proteomes" id="UP000243670"/>
    </source>
</evidence>
<dbReference type="PROSITE" id="PS00467">
    <property type="entry name" value="RIBOSOMAL_L2"/>
    <property type="match status" value="1"/>
</dbReference>
<evidence type="ECO:0000259" key="6">
    <source>
        <dbReference type="SMART" id="SM01383"/>
    </source>
</evidence>
<evidence type="ECO:0000256" key="2">
    <source>
        <dbReference type="ARBA" id="ARBA00022980"/>
    </source>
</evidence>